<dbReference type="InterPro" id="IPR038054">
    <property type="entry name" value="LD_TPept-like_central_sf"/>
</dbReference>
<dbReference type="PROSITE" id="PS52029">
    <property type="entry name" value="LD_TPASE"/>
    <property type="match status" value="1"/>
</dbReference>
<dbReference type="UniPathway" id="UPA00219"/>
<dbReference type="Pfam" id="PF03734">
    <property type="entry name" value="YkuD"/>
    <property type="match status" value="1"/>
</dbReference>
<reference evidence="9 10" key="1">
    <citation type="submission" date="2020-02" db="EMBL/GenBank/DDBJ databases">
        <title>Genome assembly of a novel Clostridium senegalense strain.</title>
        <authorList>
            <person name="Gupta T.B."/>
            <person name="Jauregui R."/>
            <person name="Maclean P."/>
            <person name="Nawarathana A."/>
            <person name="Brightwell G."/>
        </authorList>
    </citation>
    <scope>NUCLEOTIDE SEQUENCE [LARGE SCALE GENOMIC DNA]</scope>
    <source>
        <strain evidence="9 10">AGRFS4</strain>
    </source>
</reference>
<gene>
    <name evidence="9" type="ORF">G3M99_12780</name>
</gene>
<keyword evidence="7" id="KW-1133">Transmembrane helix</keyword>
<dbReference type="CDD" id="cd16913">
    <property type="entry name" value="YkuD_like"/>
    <property type="match status" value="1"/>
</dbReference>
<proteinExistence type="predicted"/>
<sequence>MKMFKHKHKKLAIATSITFGSLLIIYLGISIYFTNHFSFGTSINCINVGGKTVDEVNKEITSNIKSYTLVLEERDDIKEKLIWKDIGLKYNGDDKVQSLKENENPFYWIIGLFNKKKFNMPEIISFDEELLKKAVNNLSCFNDSNLIEPQNASLKYTENGYEIVESISGNKINKDVLYNHIKQAISTGETKINLESIDCYEKPQYTSNSKEIIDAKDILNKYISSKITYTFGEHKEVLDGSKISDWLKVDKDFKVAIDEEAVENYMNALSRTYDTYGGTRNFTASSGAAIAVSGGNYGWLIDSDKESEYLIGAIKKGTVTTKEPAYAQVALYRGDNDIGNTYVEINLTKQHLWFYKNGNLIVDGDIVTGNANSKHSTPPGTYQLVYKEKDATLTGPNYATPVAFWMPFNGDIGIHDATWRATFGGNIYQTDGSHGCVNAPYNLAESIFSNIDAGAPVICYF</sequence>
<dbReference type="EMBL" id="JAAGPU010000024">
    <property type="protein sequence ID" value="NEU05706.1"/>
    <property type="molecule type" value="Genomic_DNA"/>
</dbReference>
<dbReference type="Gene3D" id="2.40.440.10">
    <property type="entry name" value="L,D-transpeptidase catalytic domain-like"/>
    <property type="match status" value="1"/>
</dbReference>
<feature type="active site" description="Nucleophile" evidence="6">
    <location>
        <position position="436"/>
    </location>
</feature>
<evidence type="ECO:0000256" key="5">
    <source>
        <dbReference type="ARBA" id="ARBA00023316"/>
    </source>
</evidence>
<feature type="domain" description="L,D-TPase catalytic" evidence="8">
    <location>
        <begin position="341"/>
        <end position="460"/>
    </location>
</feature>
<keyword evidence="4 6" id="KW-0573">Peptidoglycan synthesis</keyword>
<dbReference type="InterPro" id="IPR005490">
    <property type="entry name" value="LD_TPept_cat_dom"/>
</dbReference>
<dbReference type="InterPro" id="IPR038063">
    <property type="entry name" value="Transpep_catalytic_dom"/>
</dbReference>
<accession>A0A6M0H4N2</accession>
<evidence type="ECO:0000256" key="2">
    <source>
        <dbReference type="ARBA" id="ARBA00022679"/>
    </source>
</evidence>
<evidence type="ECO:0000313" key="9">
    <source>
        <dbReference type="EMBL" id="NEU05706.1"/>
    </source>
</evidence>
<evidence type="ECO:0000256" key="3">
    <source>
        <dbReference type="ARBA" id="ARBA00022960"/>
    </source>
</evidence>
<dbReference type="Gene3D" id="3.10.20.800">
    <property type="match status" value="1"/>
</dbReference>
<protein>
    <submittedName>
        <fullName evidence="9">L,D-transpeptidase family protein</fullName>
    </submittedName>
</protein>
<organism evidence="9 10">
    <name type="scientific">Clostridium senegalense</name>
    <dbReference type="NCBI Taxonomy" id="1465809"/>
    <lineage>
        <taxon>Bacteria</taxon>
        <taxon>Bacillati</taxon>
        <taxon>Bacillota</taxon>
        <taxon>Clostridia</taxon>
        <taxon>Eubacteriales</taxon>
        <taxon>Clostridiaceae</taxon>
        <taxon>Clostridium</taxon>
    </lineage>
</organism>
<comment type="caution">
    <text evidence="9">The sequence shown here is derived from an EMBL/GenBank/DDBJ whole genome shotgun (WGS) entry which is preliminary data.</text>
</comment>
<dbReference type="GO" id="GO:0005576">
    <property type="term" value="C:extracellular region"/>
    <property type="evidence" value="ECO:0007669"/>
    <property type="project" value="TreeGrafter"/>
</dbReference>
<dbReference type="InterPro" id="IPR050979">
    <property type="entry name" value="LD-transpeptidase"/>
</dbReference>
<name>A0A6M0H4N2_9CLOT</name>
<evidence type="ECO:0000313" key="10">
    <source>
        <dbReference type="Proteomes" id="UP000481872"/>
    </source>
</evidence>
<feature type="transmembrane region" description="Helical" evidence="7">
    <location>
        <begin position="12"/>
        <end position="33"/>
    </location>
</feature>
<dbReference type="AlphaFoldDB" id="A0A6M0H4N2"/>
<dbReference type="GO" id="GO:0071972">
    <property type="term" value="F:peptidoglycan L,D-transpeptidase activity"/>
    <property type="evidence" value="ECO:0007669"/>
    <property type="project" value="TreeGrafter"/>
</dbReference>
<keyword evidence="7" id="KW-0472">Membrane</keyword>
<comment type="pathway">
    <text evidence="1 6">Cell wall biogenesis; peptidoglycan biosynthesis.</text>
</comment>
<evidence type="ECO:0000256" key="6">
    <source>
        <dbReference type="PROSITE-ProRule" id="PRU01373"/>
    </source>
</evidence>
<dbReference type="InterPro" id="IPR022029">
    <property type="entry name" value="YoaR-like_PG-bd"/>
</dbReference>
<dbReference type="SUPFAM" id="SSF143985">
    <property type="entry name" value="L,D-transpeptidase pre-catalytic domain-like"/>
    <property type="match status" value="1"/>
</dbReference>
<dbReference type="GO" id="GO:0071555">
    <property type="term" value="P:cell wall organization"/>
    <property type="evidence" value="ECO:0007669"/>
    <property type="project" value="UniProtKB-UniRule"/>
</dbReference>
<keyword evidence="2" id="KW-0808">Transferase</keyword>
<evidence type="ECO:0000259" key="8">
    <source>
        <dbReference type="PROSITE" id="PS52029"/>
    </source>
</evidence>
<keyword evidence="10" id="KW-1185">Reference proteome</keyword>
<dbReference type="GO" id="GO:0016740">
    <property type="term" value="F:transferase activity"/>
    <property type="evidence" value="ECO:0007669"/>
    <property type="project" value="UniProtKB-KW"/>
</dbReference>
<feature type="active site" description="Proton donor/acceptor" evidence="6">
    <location>
        <position position="415"/>
    </location>
</feature>
<dbReference type="PANTHER" id="PTHR30582:SF33">
    <property type="entry name" value="EXPORTED PROTEIN"/>
    <property type="match status" value="1"/>
</dbReference>
<evidence type="ECO:0000256" key="7">
    <source>
        <dbReference type="SAM" id="Phobius"/>
    </source>
</evidence>
<keyword evidence="3 6" id="KW-0133">Cell shape</keyword>
<dbReference type="Proteomes" id="UP000481872">
    <property type="component" value="Unassembled WGS sequence"/>
</dbReference>
<dbReference type="PANTHER" id="PTHR30582">
    <property type="entry name" value="L,D-TRANSPEPTIDASE"/>
    <property type="match status" value="1"/>
</dbReference>
<dbReference type="RefSeq" id="WP_199870407.1">
    <property type="nucleotide sequence ID" value="NZ_JAAGPU010000024.1"/>
</dbReference>
<dbReference type="Pfam" id="PF12229">
    <property type="entry name" value="PG_binding_4"/>
    <property type="match status" value="2"/>
</dbReference>
<evidence type="ECO:0000256" key="4">
    <source>
        <dbReference type="ARBA" id="ARBA00022984"/>
    </source>
</evidence>
<dbReference type="GO" id="GO:0008360">
    <property type="term" value="P:regulation of cell shape"/>
    <property type="evidence" value="ECO:0007669"/>
    <property type="project" value="UniProtKB-UniRule"/>
</dbReference>
<dbReference type="GO" id="GO:0018104">
    <property type="term" value="P:peptidoglycan-protein cross-linking"/>
    <property type="evidence" value="ECO:0007669"/>
    <property type="project" value="TreeGrafter"/>
</dbReference>
<keyword evidence="5 6" id="KW-0961">Cell wall biogenesis/degradation</keyword>
<evidence type="ECO:0000256" key="1">
    <source>
        <dbReference type="ARBA" id="ARBA00004752"/>
    </source>
</evidence>
<dbReference type="SUPFAM" id="SSF141523">
    <property type="entry name" value="L,D-transpeptidase catalytic domain-like"/>
    <property type="match status" value="1"/>
</dbReference>
<keyword evidence="7" id="KW-0812">Transmembrane</keyword>